<organism evidence="1 2">
    <name type="scientific">Hymenobacter metallicola</name>
    <dbReference type="NCBI Taxonomy" id="2563114"/>
    <lineage>
        <taxon>Bacteria</taxon>
        <taxon>Pseudomonadati</taxon>
        <taxon>Bacteroidota</taxon>
        <taxon>Cytophagia</taxon>
        <taxon>Cytophagales</taxon>
        <taxon>Hymenobacteraceae</taxon>
        <taxon>Hymenobacter</taxon>
    </lineage>
</organism>
<comment type="caution">
    <text evidence="1">The sequence shown here is derived from an EMBL/GenBank/DDBJ whole genome shotgun (WGS) entry which is preliminary data.</text>
</comment>
<proteinExistence type="predicted"/>
<name>A0A4Z0QIL7_9BACT</name>
<dbReference type="RefSeq" id="WP_135394229.1">
    <property type="nucleotide sequence ID" value="NZ_SRMB01000001.1"/>
</dbReference>
<accession>A0A4Z0QIL7</accession>
<dbReference type="AlphaFoldDB" id="A0A4Z0QIL7"/>
<dbReference type="Proteomes" id="UP000298471">
    <property type="component" value="Unassembled WGS sequence"/>
</dbReference>
<evidence type="ECO:0000313" key="2">
    <source>
        <dbReference type="Proteomes" id="UP000298471"/>
    </source>
</evidence>
<sequence>MAVLTIQDETATGSILNRLELEIAQEMLTVRELIARRVAQEVVAYNSRQQEVFQGLVQPTESERVLNGFRLLRRAKPVDTEEQLYKALEGFQQNSYFVLVNDRQVESLDEEVWLGSGATASFIKLTPLVGG</sequence>
<gene>
    <name evidence="1" type="ORF">E5K02_09220</name>
</gene>
<protein>
    <submittedName>
        <fullName evidence="1">Uncharacterized protein</fullName>
    </submittedName>
</protein>
<keyword evidence="2" id="KW-1185">Reference proteome</keyword>
<reference evidence="1 2" key="1">
    <citation type="submission" date="2019-04" db="EMBL/GenBank/DDBJ databases">
        <authorList>
            <person name="Feng G."/>
            <person name="Zhang J."/>
            <person name="Zhu H."/>
        </authorList>
    </citation>
    <scope>NUCLEOTIDE SEQUENCE [LARGE SCALE GENOMIC DNA]</scope>
    <source>
        <strain evidence="1 2">9PBR-1</strain>
    </source>
</reference>
<dbReference type="OrthoDB" id="214814at2"/>
<evidence type="ECO:0000313" key="1">
    <source>
        <dbReference type="EMBL" id="TGE29614.1"/>
    </source>
</evidence>
<dbReference type="EMBL" id="SRMB01000001">
    <property type="protein sequence ID" value="TGE29614.1"/>
    <property type="molecule type" value="Genomic_DNA"/>
</dbReference>